<comment type="catalytic activity">
    <reaction evidence="1">
        <text>ATP + protein L-histidine = ADP + protein N-phospho-L-histidine.</text>
        <dbReference type="EC" id="2.7.13.3"/>
    </reaction>
</comment>
<keyword evidence="3" id="KW-0597">Phosphoprotein</keyword>
<dbReference type="EC" id="2.7.13.3" evidence="2"/>
<dbReference type="PANTHER" id="PTHR43304">
    <property type="entry name" value="PHYTOCHROME-LIKE PROTEIN CPH1"/>
    <property type="match status" value="1"/>
</dbReference>
<feature type="domain" description="PAS" evidence="6">
    <location>
        <begin position="20"/>
        <end position="90"/>
    </location>
</feature>
<dbReference type="InterPro" id="IPR000014">
    <property type="entry name" value="PAS"/>
</dbReference>
<evidence type="ECO:0000256" key="3">
    <source>
        <dbReference type="ARBA" id="ARBA00022553"/>
    </source>
</evidence>
<dbReference type="Proteomes" id="UP001396646">
    <property type="component" value="Unassembled WGS sequence"/>
</dbReference>
<dbReference type="CDD" id="cd00130">
    <property type="entry name" value="PAS"/>
    <property type="match status" value="3"/>
</dbReference>
<evidence type="ECO:0000256" key="4">
    <source>
        <dbReference type="ARBA" id="ARBA00022679"/>
    </source>
</evidence>
<dbReference type="SMART" id="SM00086">
    <property type="entry name" value="PAC"/>
    <property type="match status" value="2"/>
</dbReference>
<feature type="domain" description="PAS" evidence="6">
    <location>
        <begin position="352"/>
        <end position="428"/>
    </location>
</feature>
<dbReference type="InterPro" id="IPR013655">
    <property type="entry name" value="PAS_fold_3"/>
</dbReference>
<gene>
    <name evidence="8" type="ORF">WOA13_05275</name>
</gene>
<dbReference type="PROSITE" id="PS50113">
    <property type="entry name" value="PAC"/>
    <property type="match status" value="3"/>
</dbReference>
<dbReference type="InterPro" id="IPR035965">
    <property type="entry name" value="PAS-like_dom_sf"/>
</dbReference>
<sequence>MAILRDISKRKEMIEALQASEKKFKDIFNNSNDSISIYELNGNIIEVNKVACRLTGYTRNEILKKQITDLVHPDHSSKLIDDIKKLHKEKYSIFETLALSKNGNTTPIELSNRIIEYEGRVSVLSIARDITERKRLTDELKRKNKLLQVKLDYLSSSESELEELTLLDIIDPEHLQKIQDSFSKANRVASIITKIDGTPITRPSNFSKICQIVRNTEAGERNCYRSDMILGEKANKVMEPSYGRCHSLGLIDASAPIIVGGQHVANWLVGQVNVEKMEPASVENYARKIGADVDEMLDAYNEIRYMSQEQFENILHLLSLFAKEISTLGYNNLKLLKEINERKVAEKELRESETKYREVVSSIDALFWKADVDENGGFINTYMSPFANRLLGIDTENKEQNWQSFFNYAHPDDLPIILQNMNETVNRKCALNDYEYRIIRPDGTQLWLHEKAISTINSEGKVQLFGTTVDITELKNVHDELVVERDRAQKYFDVAKVIMLVLGTDRNVVQINNKGCEILGYEKENIVGKNWCENFLPEEFCEQVEKQIEYLISDNKKKIEYHENPILNSSGEERWIAWNVSVLYNKNS</sequence>
<evidence type="ECO:0000256" key="2">
    <source>
        <dbReference type="ARBA" id="ARBA00012438"/>
    </source>
</evidence>
<dbReference type="EMBL" id="JBCAUS010000003">
    <property type="protein sequence ID" value="MEL4305240.1"/>
    <property type="molecule type" value="Genomic_DNA"/>
</dbReference>
<comment type="caution">
    <text evidence="8">The sequence shown here is derived from an EMBL/GenBank/DDBJ whole genome shotgun (WGS) entry which is preliminary data.</text>
</comment>
<evidence type="ECO:0000313" key="8">
    <source>
        <dbReference type="EMBL" id="MEL4305240.1"/>
    </source>
</evidence>
<dbReference type="SMART" id="SM00091">
    <property type="entry name" value="PAS"/>
    <property type="match status" value="3"/>
</dbReference>
<reference evidence="8 9" key="1">
    <citation type="submission" date="2024-04" db="EMBL/GenBank/DDBJ databases">
        <title>Methanococcoides sp. LMO-2.</title>
        <authorList>
            <person name="Liang L."/>
        </authorList>
    </citation>
    <scope>NUCLEOTIDE SEQUENCE [LARGE SCALE GENOMIC DNA]</scope>
    <source>
        <strain evidence="8 9">LMO-2</strain>
    </source>
</reference>
<protein>
    <recommendedName>
        <fullName evidence="2">histidine kinase</fullName>
        <ecNumber evidence="2">2.7.13.3</ecNumber>
    </recommendedName>
</protein>
<dbReference type="RefSeq" id="WP_342126913.1">
    <property type="nucleotide sequence ID" value="NZ_JBCAUS010000003.1"/>
</dbReference>
<feature type="domain" description="PAC" evidence="7">
    <location>
        <begin position="1"/>
        <end position="19"/>
    </location>
</feature>
<dbReference type="InterPro" id="IPR001610">
    <property type="entry name" value="PAC"/>
</dbReference>
<dbReference type="Pfam" id="PF10114">
    <property type="entry name" value="PocR"/>
    <property type="match status" value="1"/>
</dbReference>
<evidence type="ECO:0000256" key="1">
    <source>
        <dbReference type="ARBA" id="ARBA00000085"/>
    </source>
</evidence>
<dbReference type="NCBIfam" id="TIGR00229">
    <property type="entry name" value="sensory_box"/>
    <property type="match status" value="3"/>
</dbReference>
<dbReference type="Gene3D" id="3.30.450.20">
    <property type="entry name" value="PAS domain"/>
    <property type="match status" value="3"/>
</dbReference>
<evidence type="ECO:0000259" key="6">
    <source>
        <dbReference type="PROSITE" id="PS50112"/>
    </source>
</evidence>
<dbReference type="InterPro" id="IPR000700">
    <property type="entry name" value="PAS-assoc_C"/>
</dbReference>
<feature type="domain" description="PAS" evidence="6">
    <location>
        <begin position="484"/>
        <end position="555"/>
    </location>
</feature>
<evidence type="ECO:0000256" key="5">
    <source>
        <dbReference type="ARBA" id="ARBA00022777"/>
    </source>
</evidence>
<evidence type="ECO:0000259" key="7">
    <source>
        <dbReference type="PROSITE" id="PS50113"/>
    </source>
</evidence>
<keyword evidence="9" id="KW-1185">Reference proteome</keyword>
<dbReference type="PANTHER" id="PTHR43304:SF1">
    <property type="entry name" value="PAC DOMAIN-CONTAINING PROTEIN"/>
    <property type="match status" value="1"/>
</dbReference>
<accession>A0ABU9KS77</accession>
<organism evidence="8 9">
    <name type="scientific">Methanococcoides cohabitans</name>
    <dbReference type="NCBI Taxonomy" id="3136559"/>
    <lineage>
        <taxon>Archaea</taxon>
        <taxon>Methanobacteriati</taxon>
        <taxon>Methanobacteriota</taxon>
        <taxon>Stenosarchaea group</taxon>
        <taxon>Methanomicrobia</taxon>
        <taxon>Methanosarcinales</taxon>
        <taxon>Methanosarcinaceae</taxon>
        <taxon>Methanococcoides</taxon>
    </lineage>
</organism>
<keyword evidence="4" id="KW-0808">Transferase</keyword>
<dbReference type="Pfam" id="PF08447">
    <property type="entry name" value="PAS_3"/>
    <property type="match status" value="2"/>
</dbReference>
<keyword evidence="5" id="KW-0418">Kinase</keyword>
<proteinExistence type="predicted"/>
<evidence type="ECO:0000313" key="9">
    <source>
        <dbReference type="Proteomes" id="UP001396646"/>
    </source>
</evidence>
<dbReference type="PROSITE" id="PS50112">
    <property type="entry name" value="PAS"/>
    <property type="match status" value="3"/>
</dbReference>
<dbReference type="SUPFAM" id="SSF55785">
    <property type="entry name" value="PYP-like sensor domain (PAS domain)"/>
    <property type="match status" value="3"/>
</dbReference>
<dbReference type="InterPro" id="IPR018771">
    <property type="entry name" value="PocR_dom"/>
</dbReference>
<feature type="domain" description="PAC" evidence="7">
    <location>
        <begin position="432"/>
        <end position="483"/>
    </location>
</feature>
<name>A0ABU9KS77_9EURY</name>
<feature type="domain" description="PAC" evidence="7">
    <location>
        <begin position="92"/>
        <end position="142"/>
    </location>
</feature>
<dbReference type="Pfam" id="PF13426">
    <property type="entry name" value="PAS_9"/>
    <property type="match status" value="1"/>
</dbReference>
<dbReference type="InterPro" id="IPR052162">
    <property type="entry name" value="Sensor_kinase/Photoreceptor"/>
</dbReference>